<dbReference type="HAMAP" id="MF_01080">
    <property type="entry name" value="TruB_bact"/>
    <property type="match status" value="1"/>
</dbReference>
<keyword evidence="3 5" id="KW-0819">tRNA processing</keyword>
<reference evidence="7 8" key="1">
    <citation type="submission" date="2019-03" db="EMBL/GenBank/DDBJ databases">
        <title>Genomic Encyclopedia of Type Strains, Phase IV (KMG-IV): sequencing the most valuable type-strain genomes for metagenomic binning, comparative biology and taxonomic classification.</title>
        <authorList>
            <person name="Goeker M."/>
        </authorList>
    </citation>
    <scope>NUCLEOTIDE SEQUENCE [LARGE SCALE GENOMIC DNA]</scope>
    <source>
        <strain evidence="7 8">DSM 21100</strain>
    </source>
</reference>
<dbReference type="EMBL" id="SMAD01000007">
    <property type="protein sequence ID" value="TCS86513.1"/>
    <property type="molecule type" value="Genomic_DNA"/>
</dbReference>
<dbReference type="CDD" id="cd02573">
    <property type="entry name" value="PseudoU_synth_EcTruB"/>
    <property type="match status" value="1"/>
</dbReference>
<evidence type="ECO:0000256" key="1">
    <source>
        <dbReference type="ARBA" id="ARBA00000385"/>
    </source>
</evidence>
<dbReference type="InterPro" id="IPR002501">
    <property type="entry name" value="PsdUridine_synth_N"/>
</dbReference>
<dbReference type="PANTHER" id="PTHR13767">
    <property type="entry name" value="TRNA-PSEUDOURIDINE SYNTHASE"/>
    <property type="match status" value="1"/>
</dbReference>
<name>A0A4R3KR05_9SPHI</name>
<sequence length="242" mass="27047">MNLGKKASDFDFEEGEILLFNKPLHWTSFDVVNKVRQVLKKYTGQKKLKVGHAGTLDPLATGLLLICSGKMTKSIDKFQGQEKEYTGTMLLGATTPSFDLETAIDRRFDISHLKEGELHAAAQTLTGEIEQVAPAFSALKIEGERAYEKARRGEKPVIRARKVHIPVFELTAIRRPEVDFRVICSKGTYIRSLMHDFGQALNNGACLTVLTRTRIGDFKLSSAWEVNDFVQMIKAEGNESLS</sequence>
<comment type="catalytic activity">
    <reaction evidence="1 5">
        <text>uridine(55) in tRNA = pseudouridine(55) in tRNA</text>
        <dbReference type="Rhea" id="RHEA:42532"/>
        <dbReference type="Rhea" id="RHEA-COMP:10101"/>
        <dbReference type="Rhea" id="RHEA-COMP:10102"/>
        <dbReference type="ChEBI" id="CHEBI:65314"/>
        <dbReference type="ChEBI" id="CHEBI:65315"/>
        <dbReference type="EC" id="5.4.99.25"/>
    </reaction>
</comment>
<comment type="function">
    <text evidence="5">Responsible for synthesis of pseudouridine from uracil-55 in the psi GC loop of transfer RNAs.</text>
</comment>
<gene>
    <name evidence="5" type="primary">truB</name>
    <name evidence="7" type="ORF">EDD80_10746</name>
</gene>
<evidence type="ECO:0000256" key="4">
    <source>
        <dbReference type="ARBA" id="ARBA00023235"/>
    </source>
</evidence>
<comment type="caution">
    <text evidence="7">The sequence shown here is derived from an EMBL/GenBank/DDBJ whole genome shotgun (WGS) entry which is preliminary data.</text>
</comment>
<dbReference type="Proteomes" id="UP000295807">
    <property type="component" value="Unassembled WGS sequence"/>
</dbReference>
<dbReference type="InterPro" id="IPR020103">
    <property type="entry name" value="PsdUridine_synth_cat_dom_sf"/>
</dbReference>
<evidence type="ECO:0000313" key="8">
    <source>
        <dbReference type="Proteomes" id="UP000295807"/>
    </source>
</evidence>
<keyword evidence="8" id="KW-1185">Reference proteome</keyword>
<proteinExistence type="inferred from homology"/>
<accession>A0A4R3KR05</accession>
<dbReference type="GO" id="GO:0003723">
    <property type="term" value="F:RNA binding"/>
    <property type="evidence" value="ECO:0007669"/>
    <property type="project" value="InterPro"/>
</dbReference>
<organism evidence="7 8">
    <name type="scientific">Anseongella ginsenosidimutans</name>
    <dbReference type="NCBI Taxonomy" id="496056"/>
    <lineage>
        <taxon>Bacteria</taxon>
        <taxon>Pseudomonadati</taxon>
        <taxon>Bacteroidota</taxon>
        <taxon>Sphingobacteriia</taxon>
        <taxon>Sphingobacteriales</taxon>
        <taxon>Sphingobacteriaceae</taxon>
        <taxon>Anseongella</taxon>
    </lineage>
</organism>
<feature type="domain" description="Pseudouridine synthase II N-terminal" evidence="6">
    <location>
        <begin position="43"/>
        <end position="190"/>
    </location>
</feature>
<dbReference type="Pfam" id="PF01509">
    <property type="entry name" value="TruB_N"/>
    <property type="match status" value="1"/>
</dbReference>
<evidence type="ECO:0000256" key="2">
    <source>
        <dbReference type="ARBA" id="ARBA00005642"/>
    </source>
</evidence>
<dbReference type="GO" id="GO:0031119">
    <property type="term" value="P:tRNA pseudouridine synthesis"/>
    <property type="evidence" value="ECO:0007669"/>
    <property type="project" value="UniProtKB-UniRule"/>
</dbReference>
<dbReference type="OrthoDB" id="9802309at2"/>
<dbReference type="AlphaFoldDB" id="A0A4R3KR05"/>
<feature type="active site" description="Nucleophile" evidence="5">
    <location>
        <position position="57"/>
    </location>
</feature>
<dbReference type="NCBIfam" id="TIGR00431">
    <property type="entry name" value="TruB"/>
    <property type="match status" value="1"/>
</dbReference>
<dbReference type="GO" id="GO:0160148">
    <property type="term" value="F:tRNA pseudouridine(55) synthase activity"/>
    <property type="evidence" value="ECO:0007669"/>
    <property type="project" value="UniProtKB-EC"/>
</dbReference>
<evidence type="ECO:0000259" key="6">
    <source>
        <dbReference type="Pfam" id="PF01509"/>
    </source>
</evidence>
<dbReference type="InterPro" id="IPR014780">
    <property type="entry name" value="tRNA_psdUridine_synth_TruB"/>
</dbReference>
<dbReference type="EC" id="5.4.99.25" evidence="5"/>
<evidence type="ECO:0000256" key="5">
    <source>
        <dbReference type="HAMAP-Rule" id="MF_01080"/>
    </source>
</evidence>
<evidence type="ECO:0000256" key="3">
    <source>
        <dbReference type="ARBA" id="ARBA00022694"/>
    </source>
</evidence>
<dbReference type="PANTHER" id="PTHR13767:SF2">
    <property type="entry name" value="PSEUDOURIDYLATE SYNTHASE TRUB1"/>
    <property type="match status" value="1"/>
</dbReference>
<evidence type="ECO:0000313" key="7">
    <source>
        <dbReference type="EMBL" id="TCS86513.1"/>
    </source>
</evidence>
<dbReference type="GO" id="GO:1990481">
    <property type="term" value="P:mRNA pseudouridine synthesis"/>
    <property type="evidence" value="ECO:0007669"/>
    <property type="project" value="TreeGrafter"/>
</dbReference>
<dbReference type="RefSeq" id="WP_132129527.1">
    <property type="nucleotide sequence ID" value="NZ_CP042432.1"/>
</dbReference>
<dbReference type="SUPFAM" id="SSF55120">
    <property type="entry name" value="Pseudouridine synthase"/>
    <property type="match status" value="1"/>
</dbReference>
<comment type="similarity">
    <text evidence="2 5">Belongs to the pseudouridine synthase TruB family. Type 1 subfamily.</text>
</comment>
<dbReference type="Gene3D" id="3.30.2350.10">
    <property type="entry name" value="Pseudouridine synthase"/>
    <property type="match status" value="1"/>
</dbReference>
<keyword evidence="4 5" id="KW-0413">Isomerase</keyword>
<protein>
    <recommendedName>
        <fullName evidence="5">tRNA pseudouridine synthase B</fullName>
        <ecNumber evidence="5">5.4.99.25</ecNumber>
    </recommendedName>
    <alternativeName>
        <fullName evidence="5">tRNA pseudouridine(55) synthase</fullName>
        <shortName evidence="5">Psi55 synthase</shortName>
    </alternativeName>
    <alternativeName>
        <fullName evidence="5">tRNA pseudouridylate synthase</fullName>
    </alternativeName>
    <alternativeName>
        <fullName evidence="5">tRNA-uridine isomerase</fullName>
    </alternativeName>
</protein>